<evidence type="ECO:0000256" key="3">
    <source>
        <dbReference type="ARBA" id="ARBA00022801"/>
    </source>
</evidence>
<keyword evidence="7" id="KW-0472">Membrane</keyword>
<evidence type="ECO:0000256" key="1">
    <source>
        <dbReference type="ARBA" id="ARBA00022670"/>
    </source>
</evidence>
<protein>
    <submittedName>
        <fullName evidence="9">Peptidase family M48</fullName>
    </submittedName>
</protein>
<gene>
    <name evidence="9" type="ORF">SAMN05660691_01830</name>
</gene>
<dbReference type="Pfam" id="PF01435">
    <property type="entry name" value="Peptidase_M48"/>
    <property type="match status" value="1"/>
</dbReference>
<evidence type="ECO:0000256" key="6">
    <source>
        <dbReference type="RuleBase" id="RU003983"/>
    </source>
</evidence>
<dbReference type="Gene3D" id="3.30.2010.10">
    <property type="entry name" value="Metalloproteases ('zincins'), catalytic domain"/>
    <property type="match status" value="1"/>
</dbReference>
<dbReference type="InterPro" id="IPR001915">
    <property type="entry name" value="Peptidase_M48"/>
</dbReference>
<dbReference type="CDD" id="cd07324">
    <property type="entry name" value="M48C_Oma1-like"/>
    <property type="match status" value="1"/>
</dbReference>
<dbReference type="GO" id="GO:0016020">
    <property type="term" value="C:membrane"/>
    <property type="evidence" value="ECO:0007669"/>
    <property type="project" value="TreeGrafter"/>
</dbReference>
<accession>A0A1H6LHJ1</accession>
<dbReference type="RefSeq" id="WP_092792525.1">
    <property type="nucleotide sequence ID" value="NZ_FNXF01000005.1"/>
</dbReference>
<dbReference type="PANTHER" id="PTHR22726">
    <property type="entry name" value="METALLOENDOPEPTIDASE OMA1"/>
    <property type="match status" value="1"/>
</dbReference>
<reference evidence="10" key="1">
    <citation type="submission" date="2016-10" db="EMBL/GenBank/DDBJ databases">
        <authorList>
            <person name="Varghese N."/>
            <person name="Submissions S."/>
        </authorList>
    </citation>
    <scope>NUCLEOTIDE SEQUENCE [LARGE SCALE GENOMIC DNA]</scope>
    <source>
        <strain evidence="10">DSM 17616</strain>
    </source>
</reference>
<keyword evidence="7" id="KW-0812">Transmembrane</keyword>
<feature type="domain" description="Peptidase M48" evidence="8">
    <location>
        <begin position="74"/>
        <end position="243"/>
    </location>
</feature>
<organism evidence="9 10">
    <name type="scientific">Rheinheimera pacifica</name>
    <dbReference type="NCBI Taxonomy" id="173990"/>
    <lineage>
        <taxon>Bacteria</taxon>
        <taxon>Pseudomonadati</taxon>
        <taxon>Pseudomonadota</taxon>
        <taxon>Gammaproteobacteria</taxon>
        <taxon>Chromatiales</taxon>
        <taxon>Chromatiaceae</taxon>
        <taxon>Rheinheimera</taxon>
    </lineage>
</organism>
<evidence type="ECO:0000313" key="9">
    <source>
        <dbReference type="EMBL" id="SEH85693.1"/>
    </source>
</evidence>
<keyword evidence="1 6" id="KW-0645">Protease</keyword>
<dbReference type="AlphaFoldDB" id="A0A1H6LHJ1"/>
<comment type="similarity">
    <text evidence="6">Belongs to the peptidase M48 family.</text>
</comment>
<comment type="cofactor">
    <cofactor evidence="6">
        <name>Zn(2+)</name>
        <dbReference type="ChEBI" id="CHEBI:29105"/>
    </cofactor>
    <text evidence="6">Binds 1 zinc ion per subunit.</text>
</comment>
<evidence type="ECO:0000256" key="4">
    <source>
        <dbReference type="ARBA" id="ARBA00022833"/>
    </source>
</evidence>
<evidence type="ECO:0000256" key="5">
    <source>
        <dbReference type="ARBA" id="ARBA00023049"/>
    </source>
</evidence>
<keyword evidence="2" id="KW-0479">Metal-binding</keyword>
<keyword evidence="10" id="KW-1185">Reference proteome</keyword>
<dbReference type="GO" id="GO:0004222">
    <property type="term" value="F:metalloendopeptidase activity"/>
    <property type="evidence" value="ECO:0007669"/>
    <property type="project" value="InterPro"/>
</dbReference>
<evidence type="ECO:0000256" key="7">
    <source>
        <dbReference type="SAM" id="Phobius"/>
    </source>
</evidence>
<evidence type="ECO:0000256" key="2">
    <source>
        <dbReference type="ARBA" id="ARBA00022723"/>
    </source>
</evidence>
<dbReference type="InterPro" id="IPR051156">
    <property type="entry name" value="Mito/Outer_Membr_Metalloprot"/>
</dbReference>
<keyword evidence="5 6" id="KW-0482">Metalloprotease</keyword>
<keyword evidence="4 6" id="KW-0862">Zinc</keyword>
<dbReference type="OrthoDB" id="9810445at2"/>
<dbReference type="Proteomes" id="UP000199371">
    <property type="component" value="Unassembled WGS sequence"/>
</dbReference>
<name>A0A1H6LHJ1_9GAMM</name>
<sequence>MAYKGRLPTDNHNVSHQQPAKELLLLGSALLLATVLIYLLLGLLIDRVVSSLDPELEYKWFGHFAIAPNQPGAQQQALQQLTNQLQQCSTMTYPVQLHFVEQNISNASVLPGGIMLVYQGLLKQVNSENALSFVLAHELAHLEHRDHLRGLGRALVLASLVYGVTGSSNASQWFMPATELGLAQHSQQRELAADAKALTILHCHYGHTGGAEDFFKAMQQQSSSALPDWFDSHPALSKRLAQLALLQQQQGYPVKDATPLPDMLQP</sequence>
<dbReference type="GO" id="GO:0046872">
    <property type="term" value="F:metal ion binding"/>
    <property type="evidence" value="ECO:0007669"/>
    <property type="project" value="UniProtKB-KW"/>
</dbReference>
<keyword evidence="3 6" id="KW-0378">Hydrolase</keyword>
<dbReference type="PANTHER" id="PTHR22726:SF1">
    <property type="entry name" value="METALLOENDOPEPTIDASE OMA1, MITOCHONDRIAL"/>
    <property type="match status" value="1"/>
</dbReference>
<keyword evidence="7" id="KW-1133">Transmembrane helix</keyword>
<dbReference type="STRING" id="173990.SAMN05660691_01830"/>
<proteinExistence type="inferred from homology"/>
<dbReference type="GO" id="GO:0051603">
    <property type="term" value="P:proteolysis involved in protein catabolic process"/>
    <property type="evidence" value="ECO:0007669"/>
    <property type="project" value="TreeGrafter"/>
</dbReference>
<evidence type="ECO:0000313" key="10">
    <source>
        <dbReference type="Proteomes" id="UP000199371"/>
    </source>
</evidence>
<dbReference type="EMBL" id="FNXF01000005">
    <property type="protein sequence ID" value="SEH85693.1"/>
    <property type="molecule type" value="Genomic_DNA"/>
</dbReference>
<feature type="transmembrane region" description="Helical" evidence="7">
    <location>
        <begin position="23"/>
        <end position="45"/>
    </location>
</feature>
<evidence type="ECO:0000259" key="8">
    <source>
        <dbReference type="Pfam" id="PF01435"/>
    </source>
</evidence>